<accession>A0A1E4TC59</accession>
<dbReference type="GO" id="GO:0048278">
    <property type="term" value="P:vesicle docking"/>
    <property type="evidence" value="ECO:0007669"/>
    <property type="project" value="TreeGrafter"/>
</dbReference>
<feature type="domain" description="T-SNARE coiled-coil homology" evidence="11">
    <location>
        <begin position="202"/>
        <end position="264"/>
    </location>
</feature>
<keyword evidence="8" id="KW-0175">Coiled coil</keyword>
<dbReference type="GO" id="GO:0005802">
    <property type="term" value="C:trans-Golgi network"/>
    <property type="evidence" value="ECO:0007669"/>
    <property type="project" value="EnsemblFungi"/>
</dbReference>
<dbReference type="InterPro" id="IPR045242">
    <property type="entry name" value="Syntaxin"/>
</dbReference>
<evidence type="ECO:0000256" key="3">
    <source>
        <dbReference type="ARBA" id="ARBA00022448"/>
    </source>
</evidence>
<evidence type="ECO:0000313" key="13">
    <source>
        <dbReference type="Proteomes" id="UP000095023"/>
    </source>
</evidence>
<evidence type="ECO:0000256" key="7">
    <source>
        <dbReference type="ARBA" id="ARBA00023034"/>
    </source>
</evidence>
<dbReference type="OrthoDB" id="10251371at2759"/>
<dbReference type="Gene3D" id="1.20.58.70">
    <property type="match status" value="1"/>
</dbReference>
<dbReference type="GO" id="GO:0000149">
    <property type="term" value="F:SNARE binding"/>
    <property type="evidence" value="ECO:0007669"/>
    <property type="project" value="TreeGrafter"/>
</dbReference>
<protein>
    <recommendedName>
        <fullName evidence="11">t-SNARE coiled-coil homology domain-containing protein</fullName>
    </recommendedName>
</protein>
<proteinExistence type="inferred from homology"/>
<dbReference type="GO" id="GO:0006897">
    <property type="term" value="P:endocytosis"/>
    <property type="evidence" value="ECO:0007669"/>
    <property type="project" value="EnsemblFungi"/>
</dbReference>
<dbReference type="EMBL" id="KV453843">
    <property type="protein sequence ID" value="ODV89356.1"/>
    <property type="molecule type" value="Genomic_DNA"/>
</dbReference>
<keyword evidence="4 10" id="KW-0812">Transmembrane</keyword>
<name>A0A1E4TC59_9ASCO</name>
<dbReference type="GO" id="GO:0010008">
    <property type="term" value="C:endosome membrane"/>
    <property type="evidence" value="ECO:0007669"/>
    <property type="project" value="EnsemblFungi"/>
</dbReference>
<dbReference type="GO" id="GO:0032258">
    <property type="term" value="P:cytoplasm to vacuole targeting by the Cvt pathway"/>
    <property type="evidence" value="ECO:0007669"/>
    <property type="project" value="EnsemblFungi"/>
</dbReference>
<evidence type="ECO:0000256" key="9">
    <source>
        <dbReference type="ARBA" id="ARBA00023136"/>
    </source>
</evidence>
<evidence type="ECO:0000256" key="2">
    <source>
        <dbReference type="ARBA" id="ARBA00009063"/>
    </source>
</evidence>
<evidence type="ECO:0000256" key="4">
    <source>
        <dbReference type="ARBA" id="ARBA00022692"/>
    </source>
</evidence>
<dbReference type="CDD" id="cd15845">
    <property type="entry name" value="SNARE_syntaxin16"/>
    <property type="match status" value="1"/>
</dbReference>
<evidence type="ECO:0000313" key="12">
    <source>
        <dbReference type="EMBL" id="ODV89356.1"/>
    </source>
</evidence>
<reference evidence="13" key="1">
    <citation type="submission" date="2016-02" db="EMBL/GenBank/DDBJ databases">
        <title>Comparative genomics of biotechnologically important yeasts.</title>
        <authorList>
            <consortium name="DOE Joint Genome Institute"/>
            <person name="Riley R."/>
            <person name="Haridas S."/>
            <person name="Wolfe K.H."/>
            <person name="Lopes M.R."/>
            <person name="Hittinger C.T."/>
            <person name="Goker M."/>
            <person name="Salamov A."/>
            <person name="Wisecaver J."/>
            <person name="Long T.M."/>
            <person name="Aerts A.L."/>
            <person name="Barry K."/>
            <person name="Choi C."/>
            <person name="Clum A."/>
            <person name="Coughlan A.Y."/>
            <person name="Deshpande S."/>
            <person name="Douglass A.P."/>
            <person name="Hanson S.J."/>
            <person name="Klenk H.-P."/>
            <person name="Labutti K."/>
            <person name="Lapidus A."/>
            <person name="Lindquist E."/>
            <person name="Lipzen A."/>
            <person name="Meier-Kolthoff J.P."/>
            <person name="Ohm R.A."/>
            <person name="Otillar R.P."/>
            <person name="Pangilinan J."/>
            <person name="Peng Y."/>
            <person name="Rokas A."/>
            <person name="Rosa C.A."/>
            <person name="Scheuner C."/>
            <person name="Sibirny A.A."/>
            <person name="Slot J.C."/>
            <person name="Stielow J.B."/>
            <person name="Sun H."/>
            <person name="Kurtzman C.P."/>
            <person name="Blackwell M."/>
            <person name="Jeffries T.W."/>
            <person name="Grigoriev I.V."/>
        </authorList>
    </citation>
    <scope>NUCLEOTIDE SEQUENCE [LARGE SCALE GENOMIC DNA]</scope>
    <source>
        <strain evidence="13">NRRL Y-17796</strain>
    </source>
</reference>
<evidence type="ECO:0000256" key="10">
    <source>
        <dbReference type="SAM" id="Phobius"/>
    </source>
</evidence>
<dbReference type="GO" id="GO:0006896">
    <property type="term" value="P:Golgi to vacuole transport"/>
    <property type="evidence" value="ECO:0007669"/>
    <property type="project" value="EnsemblFungi"/>
</dbReference>
<keyword evidence="13" id="KW-1185">Reference proteome</keyword>
<dbReference type="GO" id="GO:0009306">
    <property type="term" value="P:protein secretion"/>
    <property type="evidence" value="ECO:0007669"/>
    <property type="project" value="EnsemblFungi"/>
</dbReference>
<dbReference type="GO" id="GO:0031201">
    <property type="term" value="C:SNARE complex"/>
    <property type="evidence" value="ECO:0007669"/>
    <property type="project" value="EnsemblFungi"/>
</dbReference>
<organism evidence="12 13">
    <name type="scientific">Tortispora caseinolytica NRRL Y-17796</name>
    <dbReference type="NCBI Taxonomy" id="767744"/>
    <lineage>
        <taxon>Eukaryota</taxon>
        <taxon>Fungi</taxon>
        <taxon>Dikarya</taxon>
        <taxon>Ascomycota</taxon>
        <taxon>Saccharomycotina</taxon>
        <taxon>Trigonopsidomycetes</taxon>
        <taxon>Trigonopsidales</taxon>
        <taxon>Trigonopsidaceae</taxon>
        <taxon>Tortispora</taxon>
    </lineage>
</organism>
<sequence length="325" mass="36706">MFRDKTSLFVSFRQSYARHPVAAFVPESESLIRGADTAIEMDRLPPAWVDIKSDVDDCLKRAQIKMTELEKLHARHALPSFDERSQKADEARIDALQREVTGLFHKCQEHLRKVDAMAKSQSAPDQAIARNLKIALATKIQQISSTFRKQQGAYLKRLQGMSDADSPLNPYDLDSTASAIADDESDLQLSQATLQAQKNPTNTSINQRVDEITQIAEGILELADIFRELQTMVIDQGTLLDRIDYNIENTVVNVKQADKQLIKAERYQKRTTKCRIIFLLVLLIFGLLIILLVRPRHHSTPSSAPAVPDPLKPISSRSLNARYLY</sequence>
<dbReference type="InterPro" id="IPR006012">
    <property type="entry name" value="Syntaxin/epimorphin_CS"/>
</dbReference>
<dbReference type="AlphaFoldDB" id="A0A1E4TC59"/>
<dbReference type="SMART" id="SM00397">
    <property type="entry name" value="t_SNARE"/>
    <property type="match status" value="1"/>
</dbReference>
<evidence type="ECO:0000256" key="6">
    <source>
        <dbReference type="ARBA" id="ARBA00022989"/>
    </source>
</evidence>
<dbReference type="Pfam" id="PF05739">
    <property type="entry name" value="SNARE"/>
    <property type="match status" value="1"/>
</dbReference>
<dbReference type="GO" id="GO:0006675">
    <property type="term" value="P:mannosyl-inositol phosphorylceramide metabolic process"/>
    <property type="evidence" value="ECO:0007669"/>
    <property type="project" value="EnsemblFungi"/>
</dbReference>
<dbReference type="GO" id="GO:0006906">
    <property type="term" value="P:vesicle fusion"/>
    <property type="evidence" value="ECO:0007669"/>
    <property type="project" value="EnsemblFungi"/>
</dbReference>
<keyword evidence="5" id="KW-0653">Protein transport</keyword>
<evidence type="ECO:0000256" key="5">
    <source>
        <dbReference type="ARBA" id="ARBA00022927"/>
    </source>
</evidence>
<evidence type="ECO:0000256" key="1">
    <source>
        <dbReference type="ARBA" id="ARBA00004409"/>
    </source>
</evidence>
<evidence type="ECO:0000259" key="11">
    <source>
        <dbReference type="PROSITE" id="PS50192"/>
    </source>
</evidence>
<dbReference type="GO" id="GO:0000139">
    <property type="term" value="C:Golgi membrane"/>
    <property type="evidence" value="ECO:0007669"/>
    <property type="project" value="UniProtKB-SubCell"/>
</dbReference>
<dbReference type="GO" id="GO:0005484">
    <property type="term" value="F:SNAP receptor activity"/>
    <property type="evidence" value="ECO:0007669"/>
    <property type="project" value="EnsemblFungi"/>
</dbReference>
<keyword evidence="7" id="KW-0333">Golgi apparatus</keyword>
<dbReference type="PROSITE" id="PS50192">
    <property type="entry name" value="T_SNARE"/>
    <property type="match status" value="1"/>
</dbReference>
<gene>
    <name evidence="12" type="ORF">CANCADRAFT_3984</name>
</gene>
<dbReference type="Proteomes" id="UP000095023">
    <property type="component" value="Unassembled WGS sequence"/>
</dbReference>
<comment type="subcellular location">
    <subcellularLocation>
        <location evidence="1">Golgi apparatus membrane</location>
        <topology evidence="1">Single-pass type IV membrane protein</topology>
    </subcellularLocation>
</comment>
<dbReference type="SUPFAM" id="SSF47661">
    <property type="entry name" value="t-snare proteins"/>
    <property type="match status" value="1"/>
</dbReference>
<dbReference type="GO" id="GO:0032527">
    <property type="term" value="P:protein exit from endoplasmic reticulum"/>
    <property type="evidence" value="ECO:0007669"/>
    <property type="project" value="EnsemblFungi"/>
</dbReference>
<dbReference type="InterPro" id="IPR010989">
    <property type="entry name" value="SNARE"/>
</dbReference>
<evidence type="ECO:0000256" key="8">
    <source>
        <dbReference type="ARBA" id="ARBA00023054"/>
    </source>
</evidence>
<keyword evidence="9 10" id="KW-0472">Membrane</keyword>
<dbReference type="InterPro" id="IPR000727">
    <property type="entry name" value="T_SNARE_dom"/>
</dbReference>
<dbReference type="PANTHER" id="PTHR19957:SF83">
    <property type="entry name" value="SYNTAXIN-16"/>
    <property type="match status" value="1"/>
</dbReference>
<keyword evidence="3" id="KW-0813">Transport</keyword>
<feature type="transmembrane region" description="Helical" evidence="10">
    <location>
        <begin position="276"/>
        <end position="293"/>
    </location>
</feature>
<comment type="similarity">
    <text evidence="2">Belongs to the syntaxin family.</text>
</comment>
<dbReference type="PANTHER" id="PTHR19957">
    <property type="entry name" value="SYNTAXIN"/>
    <property type="match status" value="1"/>
</dbReference>
<dbReference type="PROSITE" id="PS00914">
    <property type="entry name" value="SYNTAXIN"/>
    <property type="match status" value="1"/>
</dbReference>
<keyword evidence="6 10" id="KW-1133">Transmembrane helix</keyword>